<gene>
    <name evidence="3" type="ORF">GCM10023331_38350</name>
</gene>
<reference evidence="4" key="1">
    <citation type="journal article" date="2019" name="Int. J. Syst. Evol. Microbiol.">
        <title>The Global Catalogue of Microorganisms (GCM) 10K type strain sequencing project: providing services to taxonomists for standard genome sequencing and annotation.</title>
        <authorList>
            <consortium name="The Broad Institute Genomics Platform"/>
            <consortium name="The Broad Institute Genome Sequencing Center for Infectious Disease"/>
            <person name="Wu L."/>
            <person name="Ma J."/>
        </authorList>
    </citation>
    <scope>NUCLEOTIDE SEQUENCE [LARGE SCALE GENOMIC DNA]</scope>
    <source>
        <strain evidence="4">JCM 18326</strain>
    </source>
</reference>
<feature type="domain" description="CHAT" evidence="2">
    <location>
        <begin position="586"/>
        <end position="886"/>
    </location>
</feature>
<dbReference type="RefSeq" id="WP_345374786.1">
    <property type="nucleotide sequence ID" value="NZ_BAABJX010000063.1"/>
</dbReference>
<dbReference type="PANTHER" id="PTHR10098:SF112">
    <property type="entry name" value="SLR0380 PROTEIN"/>
    <property type="match status" value="1"/>
</dbReference>
<keyword evidence="4" id="KW-1185">Reference proteome</keyword>
<dbReference type="InterPro" id="IPR024983">
    <property type="entry name" value="CHAT_dom"/>
</dbReference>
<comment type="caution">
    <text evidence="3">The sequence shown here is derived from an EMBL/GenBank/DDBJ whole genome shotgun (WGS) entry which is preliminary data.</text>
</comment>
<proteinExistence type="predicted"/>
<keyword evidence="1" id="KW-0732">Signal</keyword>
<evidence type="ECO:0000256" key="1">
    <source>
        <dbReference type="SAM" id="SignalP"/>
    </source>
</evidence>
<feature type="signal peptide" evidence="1">
    <location>
        <begin position="1"/>
        <end position="21"/>
    </location>
</feature>
<dbReference type="PANTHER" id="PTHR10098">
    <property type="entry name" value="RAPSYN-RELATED"/>
    <property type="match status" value="1"/>
</dbReference>
<dbReference type="InterPro" id="IPR019734">
    <property type="entry name" value="TPR_rpt"/>
</dbReference>
<dbReference type="Gene3D" id="1.25.40.10">
    <property type="entry name" value="Tetratricopeptide repeat domain"/>
    <property type="match status" value="2"/>
</dbReference>
<dbReference type="SUPFAM" id="SSF48452">
    <property type="entry name" value="TPR-like"/>
    <property type="match status" value="1"/>
</dbReference>
<dbReference type="Proteomes" id="UP001500298">
    <property type="component" value="Unassembled WGS sequence"/>
</dbReference>
<feature type="chain" id="PRO_5046337705" evidence="1">
    <location>
        <begin position="22"/>
        <end position="888"/>
    </location>
</feature>
<dbReference type="SMART" id="SM00028">
    <property type="entry name" value="TPR"/>
    <property type="match status" value="3"/>
</dbReference>
<dbReference type="EMBL" id="BAABJX010000063">
    <property type="protein sequence ID" value="GAA4850006.1"/>
    <property type="molecule type" value="Genomic_DNA"/>
</dbReference>
<evidence type="ECO:0000313" key="4">
    <source>
        <dbReference type="Proteomes" id="UP001500298"/>
    </source>
</evidence>
<sequence length="888" mass="102552">MNPYLKYTFFFFFLSTNFLLAQNDSYNKEETQKIITVLEQKAKGDNWINATEQYIDDLINENDFQQAHKQLLTLFHNLGDKTLNWKIKVVLLERLAFLATQLDDLKNTEIYLLEALRTYKLHQDQGLYLGKLLNTLSQAYYHKADYTKAEQLLLESKVLLEQLNYKHTPQYSSVLNNLLSVYILTGNEAEVKAYKQYFEELTPNKDSLTLGQLHLIQGRINIAILEEDYHTALLQLLEIKSLIMDENDLDNVITYYEKLSELYTITNDIQKAESTLLELLKIIEQQKGTTHIDYAMALSKIGYFYDSIQQFENAKKYYINSKALLLNSVGKYHVHYISTINNLALVHESLEEVDEATKIYQELIELRLDQYETQFATSTEEEQKKYQSKDWMFFSNYDYMVANDFWPPSKQTVAHRYDIQLRYKALKFSHQKGILDKIHDSDDKPIQLTYQQLVEQKKNLSDLFLADQDIASTLGKINELEKQLAFQINPEKVIHKTVKANQISEVLEEHEVAVEIVRMQYKEYDGSDLVGYAFFMLSSKSPYPRLFILRNGIALEQVQQKYAKDIHTARGLGIESAQEATSTQSSSLYNLLWKPVYKKIKQLNRKVTTVYIANDGIYHAINLSTLKNPKTKNYVLDELNLRYVNSTKDILSMKQASPTPSNHDIVLIGNPDYLNNRINTKSVTAFTPLEGTEKEVKTIQDLVQSHPNYNPILKLKDSATERFVKSLKSPRVLHLATHGFYTPTHQEEIKYSLMNTGLALADAAYFKQWKTTSSTKENGILTAYEAMNIDLKHTELVVLSACETGLGTSDNNEGVYGLPRAFFQAGAKNVLMSLWKVDDIATQKLMTYFYKSLLSGKAIPLSLKTAQQQLRQEYSSPYYWGAFILMER</sequence>
<accession>A0ABP9DNB2</accession>
<dbReference type="InterPro" id="IPR011990">
    <property type="entry name" value="TPR-like_helical_dom_sf"/>
</dbReference>
<protein>
    <submittedName>
        <fullName evidence="3">CHAT domain-containing protein</fullName>
    </submittedName>
</protein>
<dbReference type="Pfam" id="PF12770">
    <property type="entry name" value="CHAT"/>
    <property type="match status" value="1"/>
</dbReference>
<evidence type="ECO:0000313" key="3">
    <source>
        <dbReference type="EMBL" id="GAA4850006.1"/>
    </source>
</evidence>
<evidence type="ECO:0000259" key="2">
    <source>
        <dbReference type="Pfam" id="PF12770"/>
    </source>
</evidence>
<name>A0ABP9DNB2_9BACT</name>
<organism evidence="3 4">
    <name type="scientific">Algivirga pacifica</name>
    <dbReference type="NCBI Taxonomy" id="1162670"/>
    <lineage>
        <taxon>Bacteria</taxon>
        <taxon>Pseudomonadati</taxon>
        <taxon>Bacteroidota</taxon>
        <taxon>Cytophagia</taxon>
        <taxon>Cytophagales</taxon>
        <taxon>Flammeovirgaceae</taxon>
        <taxon>Algivirga</taxon>
    </lineage>
</organism>